<dbReference type="Proteomes" id="UP001176517">
    <property type="component" value="Unassembled WGS sequence"/>
</dbReference>
<dbReference type="SMART" id="SM00360">
    <property type="entry name" value="RRM"/>
    <property type="match status" value="1"/>
</dbReference>
<name>A0AAN6GWX5_9BASI</name>
<feature type="compositionally biased region" description="Basic and acidic residues" evidence="3">
    <location>
        <begin position="177"/>
        <end position="290"/>
    </location>
</feature>
<feature type="compositionally biased region" description="Acidic residues" evidence="3">
    <location>
        <begin position="158"/>
        <end position="168"/>
    </location>
</feature>
<dbReference type="InterPro" id="IPR035979">
    <property type="entry name" value="RBD_domain_sf"/>
</dbReference>
<proteinExistence type="predicted"/>
<dbReference type="PROSITE" id="PS50102">
    <property type="entry name" value="RRM"/>
    <property type="match status" value="1"/>
</dbReference>
<gene>
    <name evidence="5" type="primary">cwf29</name>
    <name evidence="5" type="ORF">OC846_001075</name>
</gene>
<comment type="caution">
    <text evidence="5">The sequence shown here is derived from an EMBL/GenBank/DDBJ whole genome shotgun (WGS) entry which is preliminary data.</text>
</comment>
<protein>
    <submittedName>
        <fullName evidence="5">RNA-binding protein Cwf29</fullName>
    </submittedName>
</protein>
<dbReference type="FunFam" id="3.30.70.330:FF:000609">
    <property type="entry name" value="U2 snRNP component IST3"/>
    <property type="match status" value="1"/>
</dbReference>
<evidence type="ECO:0000256" key="3">
    <source>
        <dbReference type="SAM" id="MobiDB-lite"/>
    </source>
</evidence>
<sequence length="336" mass="38881">MNNVRAINKINEVELENALRSGTTGASWHDEYKDSAYIFVGGLPVELTEGDVITIFSQFGEIMDINLPREKDSGKRRGFGFLMYEDQRSTILAVDNLNGAEILGRTLRVDHVKQYKQKRERGDDGEWKDAEEQSLNAAPALTIKAGETGAGTASESYDTNEADPDLEDPMAAFFAQRRKEEKGKGESSSAHDREAEKEAKRQRKEERARKRARKEERRREKEERPSESRHSSRREESPPRGAERYRSGEDGRRRDHDSDRRRHHPEEQESSRRRYEDDRRHQDRDLDRHRYGATSDRAHRAGSSSRRPGEDEGRHGSHHARERDRGSDRLGARDRY</sequence>
<evidence type="ECO:0000256" key="1">
    <source>
        <dbReference type="ARBA" id="ARBA00022884"/>
    </source>
</evidence>
<accession>A0AAN6GWX5</accession>
<dbReference type="InterPro" id="IPR051847">
    <property type="entry name" value="RNA_proc/Spliceosome_comp"/>
</dbReference>
<dbReference type="PANTHER" id="PTHR45880">
    <property type="entry name" value="RNA-BINDING MOTIF PROTEIN, X-LINKED 2"/>
    <property type="match status" value="1"/>
</dbReference>
<dbReference type="GO" id="GO:0071013">
    <property type="term" value="C:catalytic step 2 spliceosome"/>
    <property type="evidence" value="ECO:0007669"/>
    <property type="project" value="TreeGrafter"/>
</dbReference>
<dbReference type="InterPro" id="IPR000504">
    <property type="entry name" value="RRM_dom"/>
</dbReference>
<dbReference type="EMBL" id="JAPDMZ010000014">
    <property type="protein sequence ID" value="KAK0556508.1"/>
    <property type="molecule type" value="Genomic_DNA"/>
</dbReference>
<dbReference type="GO" id="GO:0003723">
    <property type="term" value="F:RNA binding"/>
    <property type="evidence" value="ECO:0007669"/>
    <property type="project" value="UniProtKB-UniRule"/>
</dbReference>
<organism evidence="5 6">
    <name type="scientific">Tilletia horrida</name>
    <dbReference type="NCBI Taxonomy" id="155126"/>
    <lineage>
        <taxon>Eukaryota</taxon>
        <taxon>Fungi</taxon>
        <taxon>Dikarya</taxon>
        <taxon>Basidiomycota</taxon>
        <taxon>Ustilaginomycotina</taxon>
        <taxon>Exobasidiomycetes</taxon>
        <taxon>Tilletiales</taxon>
        <taxon>Tilletiaceae</taxon>
        <taxon>Tilletia</taxon>
    </lineage>
</organism>
<dbReference type="Gene3D" id="3.30.70.330">
    <property type="match status" value="1"/>
</dbReference>
<reference evidence="5" key="1">
    <citation type="journal article" date="2023" name="PhytoFront">
        <title>Draft Genome Resources of Seven Strains of Tilletia horrida, Causal Agent of Kernel Smut of Rice.</title>
        <authorList>
            <person name="Khanal S."/>
            <person name="Antony Babu S."/>
            <person name="Zhou X.G."/>
        </authorList>
    </citation>
    <scope>NUCLEOTIDE SEQUENCE</scope>
    <source>
        <strain evidence="5">TX6</strain>
    </source>
</reference>
<keyword evidence="1 2" id="KW-0694">RNA-binding</keyword>
<evidence type="ECO:0000259" key="4">
    <source>
        <dbReference type="PROSITE" id="PS50102"/>
    </source>
</evidence>
<dbReference type="GO" id="GO:0000398">
    <property type="term" value="P:mRNA splicing, via spliceosome"/>
    <property type="evidence" value="ECO:0007669"/>
    <property type="project" value="InterPro"/>
</dbReference>
<dbReference type="PANTHER" id="PTHR45880:SF1">
    <property type="entry name" value="RNA-BINDING MOTIF PROTEIN, X-LINKED 2"/>
    <property type="match status" value="1"/>
</dbReference>
<dbReference type="CDD" id="cd12411">
    <property type="entry name" value="RRM_ist3_like"/>
    <property type="match status" value="1"/>
</dbReference>
<feature type="region of interest" description="Disordered" evidence="3">
    <location>
        <begin position="115"/>
        <end position="336"/>
    </location>
</feature>
<dbReference type="InterPro" id="IPR012677">
    <property type="entry name" value="Nucleotide-bd_a/b_plait_sf"/>
</dbReference>
<evidence type="ECO:0000256" key="2">
    <source>
        <dbReference type="PROSITE-ProRule" id="PRU00176"/>
    </source>
</evidence>
<feature type="compositionally biased region" description="Basic and acidic residues" evidence="3">
    <location>
        <begin position="120"/>
        <end position="131"/>
    </location>
</feature>
<feature type="domain" description="RRM" evidence="4">
    <location>
        <begin position="36"/>
        <end position="114"/>
    </location>
</feature>
<dbReference type="GO" id="GO:0005686">
    <property type="term" value="C:U2 snRNP"/>
    <property type="evidence" value="ECO:0007669"/>
    <property type="project" value="TreeGrafter"/>
</dbReference>
<dbReference type="InterPro" id="IPR045844">
    <property type="entry name" value="RRM_Ist3-like"/>
</dbReference>
<evidence type="ECO:0000313" key="5">
    <source>
        <dbReference type="EMBL" id="KAK0556508.1"/>
    </source>
</evidence>
<dbReference type="GO" id="GO:0071011">
    <property type="term" value="C:precatalytic spliceosome"/>
    <property type="evidence" value="ECO:0007669"/>
    <property type="project" value="TreeGrafter"/>
</dbReference>
<dbReference type="AlphaFoldDB" id="A0AAN6GWX5"/>
<dbReference type="Pfam" id="PF00076">
    <property type="entry name" value="RRM_1"/>
    <property type="match status" value="1"/>
</dbReference>
<keyword evidence="6" id="KW-1185">Reference proteome</keyword>
<dbReference type="SUPFAM" id="SSF54928">
    <property type="entry name" value="RNA-binding domain, RBD"/>
    <property type="match status" value="1"/>
</dbReference>
<feature type="compositionally biased region" description="Basic and acidic residues" evidence="3">
    <location>
        <begin position="307"/>
        <end position="336"/>
    </location>
</feature>
<evidence type="ECO:0000313" key="6">
    <source>
        <dbReference type="Proteomes" id="UP001176517"/>
    </source>
</evidence>